<evidence type="ECO:0000256" key="4">
    <source>
        <dbReference type="ARBA" id="ARBA00022989"/>
    </source>
</evidence>
<feature type="transmembrane region" description="Helical" evidence="6">
    <location>
        <begin position="224"/>
        <end position="244"/>
    </location>
</feature>
<organism evidence="7 8">
    <name type="scientific">Penicillium subrubescens</name>
    <dbReference type="NCBI Taxonomy" id="1316194"/>
    <lineage>
        <taxon>Eukaryota</taxon>
        <taxon>Fungi</taxon>
        <taxon>Dikarya</taxon>
        <taxon>Ascomycota</taxon>
        <taxon>Pezizomycotina</taxon>
        <taxon>Eurotiomycetes</taxon>
        <taxon>Eurotiomycetidae</taxon>
        <taxon>Eurotiales</taxon>
        <taxon>Aspergillaceae</taxon>
        <taxon>Penicillium</taxon>
    </lineage>
</organism>
<feature type="transmembrane region" description="Helical" evidence="6">
    <location>
        <begin position="337"/>
        <end position="357"/>
    </location>
</feature>
<dbReference type="SUPFAM" id="SSF103473">
    <property type="entry name" value="MFS general substrate transporter"/>
    <property type="match status" value="1"/>
</dbReference>
<keyword evidence="4 6" id="KW-1133">Transmembrane helix</keyword>
<accession>A0A1Q5ULT8</accession>
<dbReference type="Gene3D" id="1.20.1250.20">
    <property type="entry name" value="MFS general substrate transporter like domains"/>
    <property type="match status" value="1"/>
</dbReference>
<feature type="transmembrane region" description="Helical" evidence="6">
    <location>
        <begin position="128"/>
        <end position="147"/>
    </location>
</feature>
<proteinExistence type="inferred from homology"/>
<dbReference type="PANTHER" id="PTHR23502">
    <property type="entry name" value="MAJOR FACILITATOR SUPERFAMILY"/>
    <property type="match status" value="1"/>
</dbReference>
<gene>
    <name evidence="7" type="ORF">PENSUB_646</name>
</gene>
<feature type="transmembrane region" description="Helical" evidence="6">
    <location>
        <begin position="159"/>
        <end position="182"/>
    </location>
</feature>
<evidence type="ECO:0000256" key="3">
    <source>
        <dbReference type="ARBA" id="ARBA00022692"/>
    </source>
</evidence>
<dbReference type="InterPro" id="IPR011701">
    <property type="entry name" value="MFS"/>
</dbReference>
<keyword evidence="3 6" id="KW-0812">Transmembrane</keyword>
<dbReference type="GO" id="GO:0016020">
    <property type="term" value="C:membrane"/>
    <property type="evidence" value="ECO:0007669"/>
    <property type="project" value="UniProtKB-SubCell"/>
</dbReference>
<comment type="caution">
    <text evidence="7">The sequence shown here is derived from an EMBL/GenBank/DDBJ whole genome shotgun (WGS) entry which is preliminary data.</text>
</comment>
<feature type="transmembrane region" description="Helical" evidence="6">
    <location>
        <begin position="88"/>
        <end position="107"/>
    </location>
</feature>
<dbReference type="Proteomes" id="UP000186955">
    <property type="component" value="Unassembled WGS sequence"/>
</dbReference>
<dbReference type="PANTHER" id="PTHR23502:SF68">
    <property type="entry name" value="MULTIDRUG TRANSPORTER, PUTATIVE (AFU_ORTHOLOGUE AFUA_3G01120)-RELATED"/>
    <property type="match status" value="1"/>
</dbReference>
<dbReference type="Pfam" id="PF07690">
    <property type="entry name" value="MFS_1"/>
    <property type="match status" value="2"/>
</dbReference>
<evidence type="ECO:0000256" key="6">
    <source>
        <dbReference type="SAM" id="Phobius"/>
    </source>
</evidence>
<keyword evidence="8" id="KW-1185">Reference proteome</keyword>
<evidence type="ECO:0000256" key="1">
    <source>
        <dbReference type="ARBA" id="ARBA00004141"/>
    </source>
</evidence>
<comment type="similarity">
    <text evidence="2">Belongs to the major facilitator superfamily.</text>
</comment>
<evidence type="ECO:0000313" key="7">
    <source>
        <dbReference type="EMBL" id="OKP13455.1"/>
    </source>
</evidence>
<sequence length="408" mass="45076">MNYLRPLSVTLFYYLSLPRTSLKQGLSTPRWILLTLTEWKFSKEGSLADEEKKVVPQVKETSNVLLVSNIVDWDRPDDPGNPINFRSFINFINVRIISTLTFITTLASSMFAPSIPELMEEFHSSSTLLAGFVVSVYVLGFAVGPLILTPASELLGRAIVYHICNIGFTVFAVACTTGGDTIADLIIQEKRGGVIAIHALGPVLGPVIGPVAGGYRTAAKGWRWVFWVLTMIGGFCTITSLLFLRETYPTVLLKRKMQRLIKETGRTDLRSKRDNGLSTQQLFIQAILRPSKILFLSPIVRKLNLGGDCVQIPVSDVFNLYLRLEDQYGFPTKSSGLTFLGIGVGSLLGLFVIGAVSDRILKANSKPTPESPSGTMKPEYRLPQLVVGTFFIPAGMLLYGWSAYYKIH</sequence>
<dbReference type="GO" id="GO:0022857">
    <property type="term" value="F:transmembrane transporter activity"/>
    <property type="evidence" value="ECO:0007669"/>
    <property type="project" value="InterPro"/>
</dbReference>
<evidence type="ECO:0008006" key="9">
    <source>
        <dbReference type="Google" id="ProtNLM"/>
    </source>
</evidence>
<dbReference type="EMBL" id="MNBE01000128">
    <property type="protein sequence ID" value="OKP13455.1"/>
    <property type="molecule type" value="Genomic_DNA"/>
</dbReference>
<comment type="subcellular location">
    <subcellularLocation>
        <location evidence="1">Membrane</location>
        <topology evidence="1">Multi-pass membrane protein</topology>
    </subcellularLocation>
</comment>
<dbReference type="AlphaFoldDB" id="A0A1Q5ULT8"/>
<dbReference type="STRING" id="1316194.A0A1Q5ULT8"/>
<evidence type="ECO:0000313" key="8">
    <source>
        <dbReference type="Proteomes" id="UP000186955"/>
    </source>
</evidence>
<feature type="transmembrane region" description="Helical" evidence="6">
    <location>
        <begin position="194"/>
        <end position="212"/>
    </location>
</feature>
<dbReference type="InterPro" id="IPR036259">
    <property type="entry name" value="MFS_trans_sf"/>
</dbReference>
<keyword evidence="5 6" id="KW-0472">Membrane</keyword>
<name>A0A1Q5ULT8_9EURO</name>
<reference evidence="7 8" key="1">
    <citation type="submission" date="2016-10" db="EMBL/GenBank/DDBJ databases">
        <title>Genome sequence of the ascomycete fungus Penicillium subrubescens.</title>
        <authorList>
            <person name="De Vries R.P."/>
            <person name="Peng M."/>
            <person name="Dilokpimol A."/>
            <person name="Hilden K."/>
            <person name="Makela M.R."/>
            <person name="Grigoriev I."/>
            <person name="Riley R."/>
            <person name="Granchi Z."/>
        </authorList>
    </citation>
    <scope>NUCLEOTIDE SEQUENCE [LARGE SCALE GENOMIC DNA]</scope>
    <source>
        <strain evidence="7 8">CBS 132785</strain>
    </source>
</reference>
<feature type="transmembrane region" description="Helical" evidence="6">
    <location>
        <begin position="385"/>
        <end position="405"/>
    </location>
</feature>
<evidence type="ECO:0000256" key="5">
    <source>
        <dbReference type="ARBA" id="ARBA00023136"/>
    </source>
</evidence>
<protein>
    <recommendedName>
        <fullName evidence="9">Major facilitator superfamily (MFS) profile domain-containing protein</fullName>
    </recommendedName>
</protein>
<evidence type="ECO:0000256" key="2">
    <source>
        <dbReference type="ARBA" id="ARBA00008335"/>
    </source>
</evidence>